<dbReference type="AlphaFoldDB" id="A0A6G1MLX6"/>
<evidence type="ECO:0000256" key="1">
    <source>
        <dbReference type="SAM" id="SignalP"/>
    </source>
</evidence>
<proteinExistence type="predicted"/>
<dbReference type="OrthoDB" id="5306105at2759"/>
<dbReference type="Proteomes" id="UP000472727">
    <property type="component" value="Unassembled WGS sequence"/>
</dbReference>
<dbReference type="EMBL" id="WIWT01000014">
    <property type="protein sequence ID" value="KAF3217281.1"/>
    <property type="molecule type" value="Genomic_DNA"/>
</dbReference>
<dbReference type="Proteomes" id="UP000483672">
    <property type="component" value="Unassembled WGS sequence"/>
</dbReference>
<feature type="signal peptide" evidence="1">
    <location>
        <begin position="1"/>
        <end position="25"/>
    </location>
</feature>
<feature type="chain" id="PRO_5041171866" evidence="1">
    <location>
        <begin position="26"/>
        <end position="158"/>
    </location>
</feature>
<comment type="caution">
    <text evidence="2">The sequence shown here is derived from an EMBL/GenBank/DDBJ whole genome shotgun (WGS) entry which is preliminary data.</text>
</comment>
<sequence length="158" mass="17342">MKLSSFDNLFTILFALVMIISEISCLPTSQPIDLQDAIAASPNPLFKARATLGKRDTFSCSGSAFCGVYVDQRSCKSAIYRFEPWITFTGETRRQVKNSEGGDGTRIGWCLVSWKCDKKEDYASAAQSGVSKGLYKFTLVADAPSVGLLDFGGLVEWR</sequence>
<evidence type="ECO:0000313" key="6">
    <source>
        <dbReference type="Proteomes" id="UP000483672"/>
    </source>
</evidence>
<evidence type="ECO:0000313" key="2">
    <source>
        <dbReference type="EMBL" id="KAF3211168.1"/>
    </source>
</evidence>
<protein>
    <submittedName>
        <fullName evidence="2">Uncharacterized protein</fullName>
    </submittedName>
</protein>
<reference evidence="5 6" key="1">
    <citation type="submission" date="2019-06" db="EMBL/GenBank/DDBJ databases">
        <authorList>
            <person name="Palmer J.M."/>
        </authorList>
    </citation>
    <scope>NUCLEOTIDE SEQUENCE [LARGE SCALE GENOMIC DNA]</scope>
    <source>
        <strain evidence="2 5">TWF106</strain>
        <strain evidence="4 6">TWF191</strain>
        <strain evidence="3">TWF679</strain>
    </source>
</reference>
<organism evidence="2 5">
    <name type="scientific">Orbilia oligospora</name>
    <name type="common">Nematode-trapping fungus</name>
    <name type="synonym">Arthrobotrys oligospora</name>
    <dbReference type="NCBI Taxonomy" id="2813651"/>
    <lineage>
        <taxon>Eukaryota</taxon>
        <taxon>Fungi</taxon>
        <taxon>Dikarya</taxon>
        <taxon>Ascomycota</taxon>
        <taxon>Pezizomycotina</taxon>
        <taxon>Orbiliomycetes</taxon>
        <taxon>Orbiliales</taxon>
        <taxon>Orbiliaceae</taxon>
        <taxon>Orbilia</taxon>
    </lineage>
</organism>
<evidence type="ECO:0000313" key="4">
    <source>
        <dbReference type="EMBL" id="KAF3231892.1"/>
    </source>
</evidence>
<gene>
    <name evidence="2" type="ORF">TWF106_010306</name>
    <name evidence="4" type="ORF">TWF191_003868</name>
    <name evidence="3" type="ORF">TWF679_002297</name>
</gene>
<accession>A0A6G1MLX6</accession>
<evidence type="ECO:0000313" key="5">
    <source>
        <dbReference type="Proteomes" id="UP000472727"/>
    </source>
</evidence>
<evidence type="ECO:0000313" key="3">
    <source>
        <dbReference type="EMBL" id="KAF3217281.1"/>
    </source>
</evidence>
<dbReference type="Proteomes" id="UP000614610">
    <property type="component" value="Unassembled WGS sequence"/>
</dbReference>
<keyword evidence="1" id="KW-0732">Signal</keyword>
<dbReference type="EMBL" id="WIPF01000002">
    <property type="protein sequence ID" value="KAF3231892.1"/>
    <property type="molecule type" value="Genomic_DNA"/>
</dbReference>
<dbReference type="EMBL" id="WIWS01000076">
    <property type="protein sequence ID" value="KAF3211168.1"/>
    <property type="molecule type" value="Genomic_DNA"/>
</dbReference>
<name>A0A6G1MLX6_ORBOL</name>